<dbReference type="PANTHER" id="PTHR32248:SF4">
    <property type="entry name" value="RNA POLYMERASE SIGMA-54 FACTOR"/>
    <property type="match status" value="1"/>
</dbReference>
<proteinExistence type="predicted"/>
<evidence type="ECO:0000259" key="1">
    <source>
        <dbReference type="Pfam" id="PF04552"/>
    </source>
</evidence>
<feature type="domain" description="RNA polymerase sigma factor 54 DNA-binding" evidence="1">
    <location>
        <begin position="1"/>
        <end position="111"/>
    </location>
</feature>
<comment type="caution">
    <text evidence="2">The sequence shown here is derived from an EMBL/GenBank/DDBJ whole genome shotgun (WGS) entry which is preliminary data.</text>
</comment>
<dbReference type="Gene3D" id="1.10.10.60">
    <property type="entry name" value="Homeodomain-like"/>
    <property type="match status" value="1"/>
</dbReference>
<dbReference type="EMBL" id="VSSQ01026894">
    <property type="protein sequence ID" value="MPM75832.1"/>
    <property type="molecule type" value="Genomic_DNA"/>
</dbReference>
<dbReference type="Pfam" id="PF04552">
    <property type="entry name" value="Sigma54_DBD"/>
    <property type="match status" value="1"/>
</dbReference>
<name>A0A645CG61_9ZZZZ</name>
<evidence type="ECO:0000313" key="2">
    <source>
        <dbReference type="EMBL" id="MPM75832.1"/>
    </source>
</evidence>
<protein>
    <submittedName>
        <fullName evidence="2">RNA polymerase sigma-54 factor</fullName>
    </submittedName>
</protein>
<sequence length="112" mass="12878">MTLKEIADNLNMHESTISRAIRDKYIHTSKGTIKIKSLFTTSIQGNNSDNMSSINVKKLISNLIDKEDKKNPLSDQYISDELKKVNVNISRRTVTKYREEMGIKSSKGRKRF</sequence>
<dbReference type="PROSITE" id="PS50044">
    <property type="entry name" value="SIGMA54_3"/>
    <property type="match status" value="1"/>
</dbReference>
<accession>A0A645CG61</accession>
<organism evidence="2">
    <name type="scientific">bioreactor metagenome</name>
    <dbReference type="NCBI Taxonomy" id="1076179"/>
    <lineage>
        <taxon>unclassified sequences</taxon>
        <taxon>metagenomes</taxon>
        <taxon>ecological metagenomes</taxon>
    </lineage>
</organism>
<dbReference type="InterPro" id="IPR007634">
    <property type="entry name" value="RNA_pol_sigma_54_DNA-bd"/>
</dbReference>
<dbReference type="GO" id="GO:0001216">
    <property type="term" value="F:DNA-binding transcription activator activity"/>
    <property type="evidence" value="ECO:0007669"/>
    <property type="project" value="InterPro"/>
</dbReference>
<gene>
    <name evidence="2" type="primary">rpoN_25</name>
    <name evidence="2" type="ORF">SDC9_122826</name>
</gene>
<dbReference type="PRINTS" id="PR00045">
    <property type="entry name" value="SIGMA54FCT"/>
</dbReference>
<reference evidence="2" key="1">
    <citation type="submission" date="2019-08" db="EMBL/GenBank/DDBJ databases">
        <authorList>
            <person name="Kucharzyk K."/>
            <person name="Murdoch R.W."/>
            <person name="Higgins S."/>
            <person name="Loffler F."/>
        </authorList>
    </citation>
    <scope>NUCLEOTIDE SEQUENCE</scope>
</reference>
<dbReference type="AlphaFoldDB" id="A0A645CG61"/>
<dbReference type="PROSITE" id="PS00718">
    <property type="entry name" value="SIGMA54_2"/>
    <property type="match status" value="1"/>
</dbReference>
<dbReference type="PANTHER" id="PTHR32248">
    <property type="entry name" value="RNA POLYMERASE SIGMA-54 FACTOR"/>
    <property type="match status" value="1"/>
</dbReference>
<dbReference type="GO" id="GO:0016987">
    <property type="term" value="F:sigma factor activity"/>
    <property type="evidence" value="ECO:0007669"/>
    <property type="project" value="InterPro"/>
</dbReference>
<dbReference type="InterPro" id="IPR000394">
    <property type="entry name" value="RNA_pol_sigma_54"/>
</dbReference>